<dbReference type="Pfam" id="PF14339">
    <property type="entry name" value="DUF4394"/>
    <property type="match status" value="2"/>
</dbReference>
<dbReference type="InterPro" id="IPR011047">
    <property type="entry name" value="Quinoprotein_ADH-like_sf"/>
</dbReference>
<organism evidence="3 4">
    <name type="scientific">Hymenobacter cavernae</name>
    <dbReference type="NCBI Taxonomy" id="2044852"/>
    <lineage>
        <taxon>Bacteria</taxon>
        <taxon>Pseudomonadati</taxon>
        <taxon>Bacteroidota</taxon>
        <taxon>Cytophagia</taxon>
        <taxon>Cytophagales</taxon>
        <taxon>Hymenobacteraceae</taxon>
        <taxon>Hymenobacter</taxon>
    </lineage>
</organism>
<evidence type="ECO:0000259" key="2">
    <source>
        <dbReference type="Pfam" id="PF14339"/>
    </source>
</evidence>
<reference evidence="4" key="1">
    <citation type="journal article" date="2019" name="Int. J. Syst. Evol. Microbiol.">
        <title>The Global Catalogue of Microorganisms (GCM) 10K type strain sequencing project: providing services to taxonomists for standard genome sequencing and annotation.</title>
        <authorList>
            <consortium name="The Broad Institute Genomics Platform"/>
            <consortium name="The Broad Institute Genome Sequencing Center for Infectious Disease"/>
            <person name="Wu L."/>
            <person name="Ma J."/>
        </authorList>
    </citation>
    <scope>NUCLEOTIDE SEQUENCE [LARGE SCALE GENOMIC DNA]</scope>
    <source>
        <strain evidence="4">CGMCC 1.15197</strain>
    </source>
</reference>
<sequence>MKNLFSLRKLAFVGALFFALSSCDDDGDFPGYEVGLDIPFYALEDGVRLVAFSAGNAQTPASAASIAGLQTGETILAIDFRPATGQLYGLGSTSRLYVIDPATGTARQIGAGPFTPVLSGTIAGFDFNPTVDRIRLVTSTGQNLRLNPETGTVANTDGTINGATGASIAAVAYTGNVSGATTTTLYDIDVTTQKLYKQMPPNDGTLVEVGSLNLAISGDGGFDIAPETDKALGLFKVGGKATLFSVDLATGKASIISAYSKSYTGIAIPTQPVAYAVNATNNLLIFNPEKPATSIAKPITGLAGGESIIGIDFRPVNGQLYAVSSNSRVLTLNTSSGAAAVVAALSTPLVGTSFGVDFNPTVDRIRIVSNTGQNLRVNPADGVAIVDGALNPGTPAVTGAAYTNNFAGATSTMLYDIDVNTDKLYLQNPPNNGTLVEVGNLGVNVEATTGFDIGGTSNTPYALLTSGGSTKLYRINPNTGAATTTGDFNGSATGFALGLGF</sequence>
<feature type="chain" id="PRO_5045949179" description="DUF4394 domain-containing protein" evidence="1">
    <location>
        <begin position="25"/>
        <end position="501"/>
    </location>
</feature>
<gene>
    <name evidence="3" type="ORF">GCM10011383_30720</name>
</gene>
<dbReference type="SUPFAM" id="SSF50998">
    <property type="entry name" value="Quinoprotein alcohol dehydrogenase-like"/>
    <property type="match status" value="1"/>
</dbReference>
<dbReference type="InterPro" id="IPR025507">
    <property type="entry name" value="DUF4394"/>
</dbReference>
<dbReference type="Proteomes" id="UP000632273">
    <property type="component" value="Unassembled WGS sequence"/>
</dbReference>
<name>A0ABQ1UED4_9BACT</name>
<keyword evidence="1" id="KW-0732">Signal</keyword>
<evidence type="ECO:0000313" key="4">
    <source>
        <dbReference type="Proteomes" id="UP000632273"/>
    </source>
</evidence>
<comment type="caution">
    <text evidence="3">The sequence shown here is derived from an EMBL/GenBank/DDBJ whole genome shotgun (WGS) entry which is preliminary data.</text>
</comment>
<accession>A0ABQ1UED4</accession>
<dbReference type="PROSITE" id="PS51257">
    <property type="entry name" value="PROKAR_LIPOPROTEIN"/>
    <property type="match status" value="1"/>
</dbReference>
<feature type="signal peptide" evidence="1">
    <location>
        <begin position="1"/>
        <end position="24"/>
    </location>
</feature>
<protein>
    <recommendedName>
        <fullName evidence="2">DUF4394 domain-containing protein</fullName>
    </recommendedName>
</protein>
<feature type="domain" description="DUF4394" evidence="2">
    <location>
        <begin position="283"/>
        <end position="492"/>
    </location>
</feature>
<evidence type="ECO:0000313" key="3">
    <source>
        <dbReference type="EMBL" id="GGF17130.1"/>
    </source>
</evidence>
<evidence type="ECO:0000256" key="1">
    <source>
        <dbReference type="SAM" id="SignalP"/>
    </source>
</evidence>
<dbReference type="RefSeq" id="WP_188814906.1">
    <property type="nucleotide sequence ID" value="NZ_BMHT01000005.1"/>
</dbReference>
<keyword evidence="4" id="KW-1185">Reference proteome</keyword>
<proteinExistence type="predicted"/>
<dbReference type="EMBL" id="BMHT01000005">
    <property type="protein sequence ID" value="GGF17130.1"/>
    <property type="molecule type" value="Genomic_DNA"/>
</dbReference>
<feature type="domain" description="DUF4394" evidence="2">
    <location>
        <begin position="48"/>
        <end position="266"/>
    </location>
</feature>